<dbReference type="AlphaFoldDB" id="A0A2G3PK96"/>
<dbReference type="GO" id="GO:0009168">
    <property type="term" value="P:purine ribonucleoside monophosphate biosynthetic process"/>
    <property type="evidence" value="ECO:0007669"/>
    <property type="project" value="InterPro"/>
</dbReference>
<dbReference type="InterPro" id="IPR002575">
    <property type="entry name" value="Aminoglycoside_PTrfase"/>
</dbReference>
<feature type="domain" description="DUF6285" evidence="6">
    <location>
        <begin position="369"/>
        <end position="450"/>
    </location>
</feature>
<dbReference type="Gene3D" id="3.30.200.20">
    <property type="entry name" value="Phosphorylase Kinase, domain 1"/>
    <property type="match status" value="1"/>
</dbReference>
<dbReference type="SUPFAM" id="SSF56112">
    <property type="entry name" value="Protein kinase-like (PK-like)"/>
    <property type="match status" value="1"/>
</dbReference>
<protein>
    <submittedName>
        <fullName evidence="7">Aminoglycoside phosphotransferase</fullName>
    </submittedName>
</protein>
<keyword evidence="2" id="KW-0479">Metal-binding</keyword>
<dbReference type="PANTHER" id="PTHR21310">
    <property type="entry name" value="AMINOGLYCOSIDE PHOSPHOTRANSFERASE-RELATED-RELATED"/>
    <property type="match status" value="1"/>
</dbReference>
<dbReference type="GO" id="GO:0019239">
    <property type="term" value="F:deaminase activity"/>
    <property type="evidence" value="ECO:0007669"/>
    <property type="project" value="InterPro"/>
</dbReference>
<accession>A0A2G3PK96</accession>
<proteinExistence type="predicted"/>
<dbReference type="CDD" id="cd05154">
    <property type="entry name" value="ACAD10_11_N-like"/>
    <property type="match status" value="1"/>
</dbReference>
<dbReference type="Pfam" id="PF01636">
    <property type="entry name" value="APH"/>
    <property type="match status" value="1"/>
</dbReference>
<dbReference type="PANTHER" id="PTHR21310:SF57">
    <property type="entry name" value="BLR2944 PROTEIN"/>
    <property type="match status" value="1"/>
</dbReference>
<dbReference type="EMBL" id="PEBD01000010">
    <property type="protein sequence ID" value="PHV66200.1"/>
    <property type="molecule type" value="Genomic_DNA"/>
</dbReference>
<sequence>MEPGIDDIGLRLTERLTTVLGQRVRIDHLQRLTAGANSETWSFEAHHGAHVQRMVLRRQPGGGHGPMGMTREAEAIAAAHDAGVPVPRVVDFADDGAALGAPYLIADHIDGETIPRKILRDNRYVDARTSMASELGRTLARIHSIPLGSVPALRSAPTADLDHLRALYLDLDTPSAVTEIALAWLAAHQPEPVGEAVVHGDFRNGNLIVDEGGLAAVLDWELTHIGDPREDLGWLLVKCWRFGTEPEVGGFGSIDELLDGYAQVSGSRPDEDAVRWWQIYRTAWWGIGCAQMAQRHLSGEVRSVELAAIGRRVCEQEHDLLLALGHPADPAPTELTELPWTELHGRPTTPELVGAVTEFLRASVMTASDPALAFQARVAANVLDIVERELTYGGVQQQRRRTRLSDLGFDTEAELALAIRSGSIGADDPAVVTATRAAVTDRLMVANPRYLNM</sequence>
<evidence type="ECO:0000313" key="7">
    <source>
        <dbReference type="EMBL" id="PHV66200.1"/>
    </source>
</evidence>
<dbReference type="InterPro" id="IPR046252">
    <property type="entry name" value="DUF6285"/>
</dbReference>
<dbReference type="Pfam" id="PF19802">
    <property type="entry name" value="DUF6285"/>
    <property type="match status" value="1"/>
</dbReference>
<dbReference type="InterPro" id="IPR006650">
    <property type="entry name" value="A/AMP_deam_AS"/>
</dbReference>
<organism evidence="7 8">
    <name type="scientific">Williamsia marianensis</name>
    <dbReference type="NCBI Taxonomy" id="85044"/>
    <lineage>
        <taxon>Bacteria</taxon>
        <taxon>Bacillati</taxon>
        <taxon>Actinomycetota</taxon>
        <taxon>Actinomycetes</taxon>
        <taxon>Mycobacteriales</taxon>
        <taxon>Nocardiaceae</taxon>
        <taxon>Williamsia</taxon>
    </lineage>
</organism>
<dbReference type="Gene3D" id="3.90.1200.10">
    <property type="match status" value="1"/>
</dbReference>
<dbReference type="InterPro" id="IPR041726">
    <property type="entry name" value="ACAD10_11_N"/>
</dbReference>
<dbReference type="Proteomes" id="UP000225108">
    <property type="component" value="Unassembled WGS sequence"/>
</dbReference>
<evidence type="ECO:0000256" key="4">
    <source>
        <dbReference type="ARBA" id="ARBA00022833"/>
    </source>
</evidence>
<dbReference type="InterPro" id="IPR011009">
    <property type="entry name" value="Kinase-like_dom_sf"/>
</dbReference>
<dbReference type="InterPro" id="IPR051678">
    <property type="entry name" value="AGP_Transferase"/>
</dbReference>
<name>A0A2G3PK96_WILMA</name>
<evidence type="ECO:0000313" key="8">
    <source>
        <dbReference type="Proteomes" id="UP000225108"/>
    </source>
</evidence>
<dbReference type="RefSeq" id="WP_099383429.1">
    <property type="nucleotide sequence ID" value="NZ_PEBD01000010.1"/>
</dbReference>
<feature type="domain" description="Aminoglycoside phosphotransferase" evidence="5">
    <location>
        <begin position="29"/>
        <end position="277"/>
    </location>
</feature>
<evidence type="ECO:0000259" key="6">
    <source>
        <dbReference type="Pfam" id="PF19802"/>
    </source>
</evidence>
<comment type="caution">
    <text evidence="7">The sequence shown here is derived from an EMBL/GenBank/DDBJ whole genome shotgun (WGS) entry which is preliminary data.</text>
</comment>
<dbReference type="GO" id="GO:0016740">
    <property type="term" value="F:transferase activity"/>
    <property type="evidence" value="ECO:0007669"/>
    <property type="project" value="UniProtKB-KW"/>
</dbReference>
<evidence type="ECO:0000256" key="1">
    <source>
        <dbReference type="ARBA" id="ARBA00001947"/>
    </source>
</evidence>
<keyword evidence="7" id="KW-0808">Transferase</keyword>
<evidence type="ECO:0000259" key="5">
    <source>
        <dbReference type="Pfam" id="PF01636"/>
    </source>
</evidence>
<keyword evidence="4" id="KW-0862">Zinc</keyword>
<keyword evidence="3" id="KW-0378">Hydrolase</keyword>
<gene>
    <name evidence="7" type="ORF">CSW57_14120</name>
</gene>
<dbReference type="GO" id="GO:0046872">
    <property type="term" value="F:metal ion binding"/>
    <property type="evidence" value="ECO:0007669"/>
    <property type="project" value="UniProtKB-KW"/>
</dbReference>
<evidence type="ECO:0000256" key="3">
    <source>
        <dbReference type="ARBA" id="ARBA00022801"/>
    </source>
</evidence>
<comment type="cofactor">
    <cofactor evidence="1">
        <name>Zn(2+)</name>
        <dbReference type="ChEBI" id="CHEBI:29105"/>
    </cofactor>
</comment>
<evidence type="ECO:0000256" key="2">
    <source>
        <dbReference type="ARBA" id="ARBA00022723"/>
    </source>
</evidence>
<dbReference type="PROSITE" id="PS00485">
    <property type="entry name" value="A_DEAMINASE"/>
    <property type="match status" value="1"/>
</dbReference>
<reference evidence="7 8" key="1">
    <citation type="submission" date="2017-10" db="EMBL/GenBank/DDBJ databases">
        <title>The draft genome sequence of Williamsia sp. BULT 1.1 isolated from the semi-arid grassland soils from South Africa.</title>
        <authorList>
            <person name="Kabwe M.H."/>
            <person name="Govender N."/>
            <person name="Mutseka Lunga P."/>
            <person name="Vikram S."/>
            <person name="Makhalanyane T.P."/>
        </authorList>
    </citation>
    <scope>NUCLEOTIDE SEQUENCE [LARGE SCALE GENOMIC DNA]</scope>
    <source>
        <strain evidence="7 8">BULT 1.1</strain>
    </source>
</reference>